<comment type="function">
    <text evidence="6 7">This protein binds to 23S rRNA in the presence of protein L20.</text>
</comment>
<gene>
    <name evidence="6 8" type="primary">rplU</name>
    <name evidence="8" type="ORF">BABL1_gene_976</name>
</gene>
<evidence type="ECO:0000256" key="4">
    <source>
        <dbReference type="ARBA" id="ARBA00022980"/>
    </source>
</evidence>
<dbReference type="InterPro" id="IPR001787">
    <property type="entry name" value="Ribosomal_bL21"/>
</dbReference>
<proteinExistence type="inferred from homology"/>
<keyword evidence="4 6" id="KW-0689">Ribosomal protein</keyword>
<dbReference type="GO" id="GO:0019843">
    <property type="term" value="F:rRNA binding"/>
    <property type="evidence" value="ECO:0007669"/>
    <property type="project" value="UniProtKB-UniRule"/>
</dbReference>
<dbReference type="GO" id="GO:0006412">
    <property type="term" value="P:translation"/>
    <property type="evidence" value="ECO:0007669"/>
    <property type="project" value="UniProtKB-UniRule"/>
</dbReference>
<dbReference type="STRING" id="673862.BABL1_gene_976"/>
<comment type="similarity">
    <text evidence="1 6 7">Belongs to the bacterial ribosomal protein bL21 family.</text>
</comment>
<accession>V6DFB2</accession>
<reference evidence="8 9" key="1">
    <citation type="journal article" date="2015" name="Biol. Direct">
        <title>Babela massiliensis, a representative of a widespread bacterial phylum with unusual adaptations to parasitism in amoebae.</title>
        <authorList>
            <person name="Pagnier I."/>
            <person name="Yutin N."/>
            <person name="Croce O."/>
            <person name="Makarova K.S."/>
            <person name="Wolf Y.I."/>
            <person name="Benamar S."/>
            <person name="Raoult D."/>
            <person name="Koonin E.V."/>
            <person name="La Scola B."/>
        </authorList>
    </citation>
    <scope>NUCLEOTIDE SEQUENCE [LARGE SCALE GENOMIC DNA]</scope>
    <source>
        <strain evidence="9">BABL1</strain>
    </source>
</reference>
<comment type="subunit">
    <text evidence="6">Part of the 50S ribosomal subunit. Contacts protein L20.</text>
</comment>
<dbReference type="HAMAP" id="MF_01363">
    <property type="entry name" value="Ribosomal_bL21"/>
    <property type="match status" value="1"/>
</dbReference>
<dbReference type="GO" id="GO:0005737">
    <property type="term" value="C:cytoplasm"/>
    <property type="evidence" value="ECO:0007669"/>
    <property type="project" value="UniProtKB-ARBA"/>
</dbReference>
<evidence type="ECO:0000256" key="5">
    <source>
        <dbReference type="ARBA" id="ARBA00023274"/>
    </source>
</evidence>
<dbReference type="Pfam" id="PF00829">
    <property type="entry name" value="Ribosomal_L21p"/>
    <property type="match status" value="1"/>
</dbReference>
<evidence type="ECO:0000256" key="6">
    <source>
        <dbReference type="HAMAP-Rule" id="MF_01363"/>
    </source>
</evidence>
<dbReference type="PROSITE" id="PS01169">
    <property type="entry name" value="RIBOSOMAL_L21"/>
    <property type="match status" value="1"/>
</dbReference>
<evidence type="ECO:0000313" key="9">
    <source>
        <dbReference type="Proteomes" id="UP000018769"/>
    </source>
</evidence>
<dbReference type="InterPro" id="IPR018258">
    <property type="entry name" value="Ribosomal_bL21_CS"/>
</dbReference>
<dbReference type="GO" id="GO:1990904">
    <property type="term" value="C:ribonucleoprotein complex"/>
    <property type="evidence" value="ECO:0007669"/>
    <property type="project" value="UniProtKB-KW"/>
</dbReference>
<organism evidence="8 9">
    <name type="scientific">Candidatus Babela massiliensis</name>
    <dbReference type="NCBI Taxonomy" id="673862"/>
    <lineage>
        <taxon>Bacteria</taxon>
        <taxon>Candidatus Babelota</taxon>
        <taxon>Candidatus Babeliae</taxon>
        <taxon>Candidatus Babeliales</taxon>
        <taxon>Candidatus Babeliaceae</taxon>
        <taxon>Candidatus Babela</taxon>
    </lineage>
</organism>
<evidence type="ECO:0000256" key="7">
    <source>
        <dbReference type="RuleBase" id="RU000562"/>
    </source>
</evidence>
<dbReference type="eggNOG" id="COG0261">
    <property type="taxonomic scope" value="Bacteria"/>
</dbReference>
<dbReference type="GO" id="GO:0003735">
    <property type="term" value="F:structural constituent of ribosome"/>
    <property type="evidence" value="ECO:0007669"/>
    <property type="project" value="InterPro"/>
</dbReference>
<dbReference type="NCBIfam" id="TIGR00061">
    <property type="entry name" value="L21"/>
    <property type="match status" value="1"/>
</dbReference>
<dbReference type="RefSeq" id="WP_023791203.1">
    <property type="nucleotide sequence ID" value="NC_023003.1"/>
</dbReference>
<dbReference type="AlphaFoldDB" id="V6DFB2"/>
<keyword evidence="2 6" id="KW-0699">rRNA-binding</keyword>
<dbReference type="EMBL" id="HG793133">
    <property type="protein sequence ID" value="CDK30282.1"/>
    <property type="molecule type" value="Genomic_DNA"/>
</dbReference>
<dbReference type="KEGG" id="dpb:BABL1_gene_976"/>
<evidence type="ECO:0000256" key="1">
    <source>
        <dbReference type="ARBA" id="ARBA00008563"/>
    </source>
</evidence>
<keyword evidence="3 6" id="KW-0694">RNA-binding</keyword>
<dbReference type="InterPro" id="IPR028909">
    <property type="entry name" value="bL21-like"/>
</dbReference>
<evidence type="ECO:0000256" key="2">
    <source>
        <dbReference type="ARBA" id="ARBA00022730"/>
    </source>
</evidence>
<name>V6DFB2_9BACT</name>
<keyword evidence="9" id="KW-1185">Reference proteome</keyword>
<dbReference type="PANTHER" id="PTHR21349:SF0">
    <property type="entry name" value="LARGE RIBOSOMAL SUBUNIT PROTEIN BL21M"/>
    <property type="match status" value="1"/>
</dbReference>
<dbReference type="GO" id="GO:0005840">
    <property type="term" value="C:ribosome"/>
    <property type="evidence" value="ECO:0007669"/>
    <property type="project" value="UniProtKB-KW"/>
</dbReference>
<protein>
    <recommendedName>
        <fullName evidence="6">Large ribosomal subunit protein bL21</fullName>
    </recommendedName>
</protein>
<dbReference type="InterPro" id="IPR036164">
    <property type="entry name" value="bL21-like_sf"/>
</dbReference>
<dbReference type="HOGENOM" id="CLU_061463_3_2_7"/>
<evidence type="ECO:0000313" key="8">
    <source>
        <dbReference type="EMBL" id="CDK30282.1"/>
    </source>
</evidence>
<keyword evidence="5 6" id="KW-0687">Ribonucleoprotein</keyword>
<dbReference type="PANTHER" id="PTHR21349">
    <property type="entry name" value="50S RIBOSOMAL PROTEIN L21"/>
    <property type="match status" value="1"/>
</dbReference>
<dbReference type="SUPFAM" id="SSF141091">
    <property type="entry name" value="L21p-like"/>
    <property type="match status" value="1"/>
</dbReference>
<sequence>MAKNISTMPQFDHYAIFKTGGKQYQALEGKTIAIEKLNAQQGEIVTFDTVLLRKVDNKVEIGQPYLQSTIKAIVVKHDKGPKIVVFKFKRRKKYRKKTGHRQLMTIIRVQSI</sequence>
<dbReference type="Proteomes" id="UP000018769">
    <property type="component" value="Chromosome I"/>
</dbReference>
<evidence type="ECO:0000256" key="3">
    <source>
        <dbReference type="ARBA" id="ARBA00022884"/>
    </source>
</evidence>